<protein>
    <submittedName>
        <fullName evidence="3">Uncharacterized protein</fullName>
    </submittedName>
</protein>
<feature type="compositionally biased region" description="Low complexity" evidence="1">
    <location>
        <begin position="473"/>
        <end position="484"/>
    </location>
</feature>
<reference evidence="3" key="2">
    <citation type="submission" date="2023-11" db="UniProtKB">
        <authorList>
            <consortium name="WormBaseParasite"/>
        </authorList>
    </citation>
    <scope>IDENTIFICATION</scope>
</reference>
<keyword evidence="2" id="KW-1185">Reference proteome</keyword>
<feature type="region of interest" description="Disordered" evidence="1">
    <location>
        <begin position="329"/>
        <end position="419"/>
    </location>
</feature>
<sequence>MNGTTVATYESLPTSFLDIDGCGSFHAISKCNGIRSPKDDGQRDFIGGDNMPNSATDSYFSKCSHIFDEEVEITDTEEVKTPRVSSPTLNELRKRLAAISPNCRSTHNPIILDGCGSNGHIPKTILSEVSSKACAYPIDRLYDECIPVKSRIRSLKSKLGDNIPRITSRSISSQNSLRLLERVSAYPLPGPILRQTYSSTGSLIANLTDLSMNRDAMLSIPLTSGLCVSQTHCDEKISPNSDKVVNSQFVELSSVATGDPSNVSEKLTPNSTLPVLNNQEAVADANPEADTGFCGLPNDSYSVKLDGGVFPDSGSTLNIESCCGSHLTDKTHVRSKRPGNKKAAQHKSADGDNVSPRESNSFSENSTERTCEKAESRHHDLIKSNSSDESTSEVKHQSSMETTDMETNQGNSLSDYDNSELSTSAGVISTHSNPSHSLTGSCYFPVSYVDGESITADEDFTVVTNKRMRRKQQQQQSKLVSHKSSYPEQSINNRDSSSCLPKCSSTHSVSNIGAPHQTRTNRSGGSTFRQSVQRNRPYLNAPVRLQSYSAHTTRSANPRETVCRKSNDVNYGSSYIPNNPNSSKSIPNSHLRSEVHNQSSQKSVYSDPFPTSPPKNSQVVRKPTPDNATLSTNNRTLLSATKETISSSQYQILRDFLLSAWKSFPKHPTNPRL</sequence>
<feature type="compositionally biased region" description="Polar residues" evidence="1">
    <location>
        <begin position="546"/>
        <end position="558"/>
    </location>
</feature>
<feature type="compositionally biased region" description="Polar residues" evidence="1">
    <location>
        <begin position="356"/>
        <end position="365"/>
    </location>
</feature>
<accession>A0AA85JQR3</accession>
<feature type="compositionally biased region" description="Basic and acidic residues" evidence="1">
    <location>
        <begin position="366"/>
        <end position="382"/>
    </location>
</feature>
<dbReference type="Proteomes" id="UP000050795">
    <property type="component" value="Unassembled WGS sequence"/>
</dbReference>
<feature type="compositionally biased region" description="Basic residues" evidence="1">
    <location>
        <begin position="333"/>
        <end position="345"/>
    </location>
</feature>
<name>A0AA85JQR3_TRIRE</name>
<evidence type="ECO:0000313" key="2">
    <source>
        <dbReference type="Proteomes" id="UP000050795"/>
    </source>
</evidence>
<evidence type="ECO:0000256" key="1">
    <source>
        <dbReference type="SAM" id="MobiDB-lite"/>
    </source>
</evidence>
<feature type="compositionally biased region" description="Polar residues" evidence="1">
    <location>
        <begin position="486"/>
        <end position="534"/>
    </location>
</feature>
<feature type="compositionally biased region" description="Polar residues" evidence="1">
    <location>
        <begin position="399"/>
        <end position="419"/>
    </location>
</feature>
<reference evidence="2" key="1">
    <citation type="submission" date="2022-06" db="EMBL/GenBank/DDBJ databases">
        <authorList>
            <person name="Berger JAMES D."/>
            <person name="Berger JAMES D."/>
        </authorList>
    </citation>
    <scope>NUCLEOTIDE SEQUENCE [LARGE SCALE GENOMIC DNA]</scope>
</reference>
<evidence type="ECO:0000313" key="3">
    <source>
        <dbReference type="WBParaSite" id="TREG1_47170.2"/>
    </source>
</evidence>
<dbReference type="AlphaFoldDB" id="A0AA85JQR3"/>
<feature type="region of interest" description="Disordered" evidence="1">
    <location>
        <begin position="467"/>
        <end position="632"/>
    </location>
</feature>
<organism evidence="2 3">
    <name type="scientific">Trichobilharzia regenti</name>
    <name type="common">Nasal bird schistosome</name>
    <dbReference type="NCBI Taxonomy" id="157069"/>
    <lineage>
        <taxon>Eukaryota</taxon>
        <taxon>Metazoa</taxon>
        <taxon>Spiralia</taxon>
        <taxon>Lophotrochozoa</taxon>
        <taxon>Platyhelminthes</taxon>
        <taxon>Trematoda</taxon>
        <taxon>Digenea</taxon>
        <taxon>Strigeidida</taxon>
        <taxon>Schistosomatoidea</taxon>
        <taxon>Schistosomatidae</taxon>
        <taxon>Trichobilharzia</taxon>
    </lineage>
</organism>
<dbReference type="WBParaSite" id="TREG1_47170.2">
    <property type="protein sequence ID" value="TREG1_47170.2"/>
    <property type="gene ID" value="TREG1_47170"/>
</dbReference>
<feature type="compositionally biased region" description="Low complexity" evidence="1">
    <location>
        <begin position="570"/>
        <end position="589"/>
    </location>
</feature>
<proteinExistence type="predicted"/>